<organism evidence="1 2">
    <name type="scientific">Agathobacter rectalis</name>
    <dbReference type="NCBI Taxonomy" id="39491"/>
    <lineage>
        <taxon>Bacteria</taxon>
        <taxon>Bacillati</taxon>
        <taxon>Bacillota</taxon>
        <taxon>Clostridia</taxon>
        <taxon>Lachnospirales</taxon>
        <taxon>Lachnospiraceae</taxon>
        <taxon>Agathobacter</taxon>
    </lineage>
</organism>
<proteinExistence type="predicted"/>
<comment type="caution">
    <text evidence="1">The sequence shown here is derived from an EMBL/GenBank/DDBJ whole genome shotgun (WGS) entry which is preliminary data.</text>
</comment>
<protein>
    <submittedName>
        <fullName evidence="1">Toxin-antitoxin system, antitoxin component, Xre family protein</fullName>
    </submittedName>
</protein>
<evidence type="ECO:0000313" key="1">
    <source>
        <dbReference type="EMBL" id="RGT80831.1"/>
    </source>
</evidence>
<dbReference type="GO" id="GO:0003677">
    <property type="term" value="F:DNA binding"/>
    <property type="evidence" value="ECO:0007669"/>
    <property type="project" value="InterPro"/>
</dbReference>
<dbReference type="RefSeq" id="WP_118004275.1">
    <property type="nucleotide sequence ID" value="NZ_QRXF01000014.1"/>
</dbReference>
<dbReference type="AlphaFoldDB" id="A0A412Q2X4"/>
<dbReference type="SUPFAM" id="SSF47413">
    <property type="entry name" value="lambda repressor-like DNA-binding domains"/>
    <property type="match status" value="1"/>
</dbReference>
<accession>A0A412Q2X4</accession>
<sequence length="67" mass="7772">MIKGNLLREKIDACGFKLVYVAKQVGVSYQAFLKKLNNETEFKTSEVMILKELLHLTDDEVMEIFFT</sequence>
<evidence type="ECO:0000313" key="2">
    <source>
        <dbReference type="Proteomes" id="UP000284296"/>
    </source>
</evidence>
<dbReference type="Proteomes" id="UP000284296">
    <property type="component" value="Unassembled WGS sequence"/>
</dbReference>
<gene>
    <name evidence="1" type="ORF">DWX06_09485</name>
</gene>
<dbReference type="EMBL" id="QRXG01000014">
    <property type="protein sequence ID" value="RGT80831.1"/>
    <property type="molecule type" value="Genomic_DNA"/>
</dbReference>
<name>A0A412Q2X4_9FIRM</name>
<dbReference type="InterPro" id="IPR010982">
    <property type="entry name" value="Lambda_DNA-bd_dom_sf"/>
</dbReference>
<reference evidence="1 2" key="1">
    <citation type="submission" date="2018-08" db="EMBL/GenBank/DDBJ databases">
        <title>A genome reference for cultivated species of the human gut microbiota.</title>
        <authorList>
            <person name="Zou Y."/>
            <person name="Xue W."/>
            <person name="Luo G."/>
        </authorList>
    </citation>
    <scope>NUCLEOTIDE SEQUENCE [LARGE SCALE GENOMIC DNA]</scope>
    <source>
        <strain evidence="1 2">AF18-16LB</strain>
    </source>
</reference>